<proteinExistence type="predicted"/>
<organism evidence="1 2">
    <name type="scientific">Desulfofustis glycolicus DSM 9705</name>
    <dbReference type="NCBI Taxonomy" id="1121409"/>
    <lineage>
        <taxon>Bacteria</taxon>
        <taxon>Pseudomonadati</taxon>
        <taxon>Thermodesulfobacteriota</taxon>
        <taxon>Desulfobulbia</taxon>
        <taxon>Desulfobulbales</taxon>
        <taxon>Desulfocapsaceae</taxon>
        <taxon>Desulfofustis</taxon>
    </lineage>
</organism>
<keyword evidence="2" id="KW-1185">Reference proteome</keyword>
<accession>A0A1M5XUX6</accession>
<dbReference type="Proteomes" id="UP000184139">
    <property type="component" value="Unassembled WGS sequence"/>
</dbReference>
<gene>
    <name evidence="1" type="ORF">SAMN02745124_03384</name>
</gene>
<evidence type="ECO:0000313" key="2">
    <source>
        <dbReference type="Proteomes" id="UP000184139"/>
    </source>
</evidence>
<name>A0A1M5XUX6_9BACT</name>
<dbReference type="Gene3D" id="2.40.30.170">
    <property type="match status" value="1"/>
</dbReference>
<dbReference type="AlphaFoldDB" id="A0A1M5XUX6"/>
<reference evidence="1 2" key="1">
    <citation type="submission" date="2016-11" db="EMBL/GenBank/DDBJ databases">
        <authorList>
            <person name="Jaros S."/>
            <person name="Januszkiewicz K."/>
            <person name="Wedrychowicz H."/>
        </authorList>
    </citation>
    <scope>NUCLEOTIDE SEQUENCE [LARGE SCALE GENOMIC DNA]</scope>
    <source>
        <strain evidence="1 2">DSM 9705</strain>
    </source>
</reference>
<sequence>MTYPGRISFISDQAEFTPKSVQTFEERVKLMYRVKIALTNPDGELKPGMPADAWIDLAPPSRP</sequence>
<dbReference type="STRING" id="1121409.SAMN02745124_03384"/>
<evidence type="ECO:0000313" key="1">
    <source>
        <dbReference type="EMBL" id="SHI03635.1"/>
    </source>
</evidence>
<protein>
    <submittedName>
        <fullName evidence="1">HlyD family secretion protein</fullName>
    </submittedName>
</protein>
<dbReference type="EMBL" id="FQXS01000023">
    <property type="protein sequence ID" value="SHI03635.1"/>
    <property type="molecule type" value="Genomic_DNA"/>
</dbReference>